<sequence>MLPGFLFSLAFASLAAANLIITTNAALIHRNDIHKRHHSTLTLTITNLLPAVTVTANPSDPTITLPAQFTHTAGTPTFTSTTTQDCLSYSFLYPPANHPPSTITLTHTTRPPTVTVHDPNRKITTRTVVTTPTITITKPTNTVIYRHCPKTLVVSYADHEFLTWSWTEYAAGVTRVTGTCLTSSTRSTTIPNVTLPTATKTLEDWEYFSQGGTIATKYSVAVVYEDFVTLRERYTSTICEAGQTVEWTTTVRVSRPVVTTTVVGGCGGGSLGRRAGEEGPVRVERVVYTTVTVVGNEVRTLTGTAVVDVRAATFTRTRMAFSTEGGRTVTVCGRG</sequence>
<organism evidence="2 3">
    <name type="scientific">Cercophora samala</name>
    <dbReference type="NCBI Taxonomy" id="330535"/>
    <lineage>
        <taxon>Eukaryota</taxon>
        <taxon>Fungi</taxon>
        <taxon>Dikarya</taxon>
        <taxon>Ascomycota</taxon>
        <taxon>Pezizomycotina</taxon>
        <taxon>Sordariomycetes</taxon>
        <taxon>Sordariomycetidae</taxon>
        <taxon>Sordariales</taxon>
        <taxon>Lasiosphaeriaceae</taxon>
        <taxon>Cercophora</taxon>
    </lineage>
</organism>
<keyword evidence="1" id="KW-0732">Signal</keyword>
<comment type="caution">
    <text evidence="2">The sequence shown here is derived from an EMBL/GenBank/DDBJ whole genome shotgun (WGS) entry which is preliminary data.</text>
</comment>
<evidence type="ECO:0000313" key="3">
    <source>
        <dbReference type="Proteomes" id="UP001174997"/>
    </source>
</evidence>
<accession>A0AA39Z5R0</accession>
<dbReference type="AlphaFoldDB" id="A0AA39Z5R0"/>
<dbReference type="EMBL" id="JAULSY010000119">
    <property type="protein sequence ID" value="KAK0664535.1"/>
    <property type="molecule type" value="Genomic_DNA"/>
</dbReference>
<reference evidence="2" key="1">
    <citation type="submission" date="2023-06" db="EMBL/GenBank/DDBJ databases">
        <title>Genome-scale phylogeny and comparative genomics of the fungal order Sordariales.</title>
        <authorList>
            <consortium name="Lawrence Berkeley National Laboratory"/>
            <person name="Hensen N."/>
            <person name="Bonometti L."/>
            <person name="Westerberg I."/>
            <person name="Brannstrom I.O."/>
            <person name="Guillou S."/>
            <person name="Cros-Aarteil S."/>
            <person name="Calhoun S."/>
            <person name="Haridas S."/>
            <person name="Kuo A."/>
            <person name="Mondo S."/>
            <person name="Pangilinan J."/>
            <person name="Riley R."/>
            <person name="Labutti K."/>
            <person name="Andreopoulos B."/>
            <person name="Lipzen A."/>
            <person name="Chen C."/>
            <person name="Yanf M."/>
            <person name="Daum C."/>
            <person name="Ng V."/>
            <person name="Clum A."/>
            <person name="Steindorff A."/>
            <person name="Ohm R."/>
            <person name="Martin F."/>
            <person name="Silar P."/>
            <person name="Natvig D."/>
            <person name="Lalanne C."/>
            <person name="Gautier V."/>
            <person name="Ament-Velasquez S.L."/>
            <person name="Kruys A."/>
            <person name="Hutchinson M.I."/>
            <person name="Powell A.J."/>
            <person name="Barry K."/>
            <person name="Miller A.N."/>
            <person name="Grigoriev I.V."/>
            <person name="Debuchy R."/>
            <person name="Gladieux P."/>
            <person name="Thoren M.H."/>
            <person name="Johannesson H."/>
        </authorList>
    </citation>
    <scope>NUCLEOTIDE SEQUENCE</scope>
    <source>
        <strain evidence="2">CBS 307.81</strain>
    </source>
</reference>
<evidence type="ECO:0000256" key="1">
    <source>
        <dbReference type="SAM" id="SignalP"/>
    </source>
</evidence>
<feature type="chain" id="PRO_5041429034" evidence="1">
    <location>
        <begin position="18"/>
        <end position="335"/>
    </location>
</feature>
<evidence type="ECO:0000313" key="2">
    <source>
        <dbReference type="EMBL" id="KAK0664535.1"/>
    </source>
</evidence>
<protein>
    <submittedName>
        <fullName evidence="2">Uncharacterized protein</fullName>
    </submittedName>
</protein>
<feature type="signal peptide" evidence="1">
    <location>
        <begin position="1"/>
        <end position="17"/>
    </location>
</feature>
<dbReference type="Proteomes" id="UP001174997">
    <property type="component" value="Unassembled WGS sequence"/>
</dbReference>
<gene>
    <name evidence="2" type="ORF">QBC41DRAFT_349885</name>
</gene>
<proteinExistence type="predicted"/>
<name>A0AA39Z5R0_9PEZI</name>
<keyword evidence="3" id="KW-1185">Reference proteome</keyword>